<sequence>MPTKLLTAINEHNNLKSICEARLPQKRNPQIVISDIDHTDQDKNAEEEEFVSRLKIDNNLPPGNIRALFRKPSRGTKSHWVLSVSPNIFKSLKTEKRLHFGFGSKKFKEHLEPIRCQNCLKFRHSKGNCNSPTACGKCIENHSTKTCQKTNKICRFCRESNQKQKISYRTDHAATSLNCPLYHRNIARLHAYTNYE</sequence>
<reference evidence="1" key="1">
    <citation type="journal article" date="2020" name="bioRxiv">
        <title>Chromosome-level reference genome of the European wasp spider Argiope bruennichi: a resource for studies on range expansion and evolutionary adaptation.</title>
        <authorList>
            <person name="Sheffer M.M."/>
            <person name="Hoppe A."/>
            <person name="Krehenwinkel H."/>
            <person name="Uhl G."/>
            <person name="Kuss A.W."/>
            <person name="Jensen L."/>
            <person name="Jensen C."/>
            <person name="Gillespie R.G."/>
            <person name="Hoff K.J."/>
            <person name="Prost S."/>
        </authorList>
    </citation>
    <scope>NUCLEOTIDE SEQUENCE</scope>
</reference>
<evidence type="ECO:0000313" key="2">
    <source>
        <dbReference type="Proteomes" id="UP000807504"/>
    </source>
</evidence>
<accession>A0A8T0EL54</accession>
<dbReference type="AlphaFoldDB" id="A0A8T0EL54"/>
<gene>
    <name evidence="1" type="ORF">HNY73_015664</name>
</gene>
<organism evidence="1 2">
    <name type="scientific">Argiope bruennichi</name>
    <name type="common">Wasp spider</name>
    <name type="synonym">Aranea bruennichi</name>
    <dbReference type="NCBI Taxonomy" id="94029"/>
    <lineage>
        <taxon>Eukaryota</taxon>
        <taxon>Metazoa</taxon>
        <taxon>Ecdysozoa</taxon>
        <taxon>Arthropoda</taxon>
        <taxon>Chelicerata</taxon>
        <taxon>Arachnida</taxon>
        <taxon>Araneae</taxon>
        <taxon>Araneomorphae</taxon>
        <taxon>Entelegynae</taxon>
        <taxon>Araneoidea</taxon>
        <taxon>Araneidae</taxon>
        <taxon>Argiope</taxon>
    </lineage>
</organism>
<comment type="caution">
    <text evidence="1">The sequence shown here is derived from an EMBL/GenBank/DDBJ whole genome shotgun (WGS) entry which is preliminary data.</text>
</comment>
<dbReference type="EMBL" id="JABXBU010002227">
    <property type="protein sequence ID" value="KAF8772959.1"/>
    <property type="molecule type" value="Genomic_DNA"/>
</dbReference>
<dbReference type="Proteomes" id="UP000807504">
    <property type="component" value="Unassembled WGS sequence"/>
</dbReference>
<reference evidence="1" key="2">
    <citation type="submission" date="2020-06" db="EMBL/GenBank/DDBJ databases">
        <authorList>
            <person name="Sheffer M."/>
        </authorList>
    </citation>
    <scope>NUCLEOTIDE SEQUENCE</scope>
</reference>
<name>A0A8T0EL54_ARGBR</name>
<keyword evidence="2" id="KW-1185">Reference proteome</keyword>
<evidence type="ECO:0000313" key="1">
    <source>
        <dbReference type="EMBL" id="KAF8772959.1"/>
    </source>
</evidence>
<protein>
    <submittedName>
        <fullName evidence="1">Uncharacterized protein</fullName>
    </submittedName>
</protein>
<proteinExistence type="predicted"/>